<dbReference type="InterPro" id="IPR002912">
    <property type="entry name" value="ACT_dom"/>
</dbReference>
<feature type="domain" description="ACT" evidence="2">
    <location>
        <begin position="4"/>
        <end position="78"/>
    </location>
</feature>
<gene>
    <name evidence="3" type="ORF">WDC_1587</name>
</gene>
<dbReference type="CDD" id="cd04872">
    <property type="entry name" value="ACT_1ZPV"/>
    <property type="match status" value="1"/>
</dbReference>
<evidence type="ECO:0000313" key="3">
    <source>
        <dbReference type="EMBL" id="KIS02829.1"/>
    </source>
</evidence>
<evidence type="ECO:0000313" key="4">
    <source>
        <dbReference type="Proteomes" id="UP000032279"/>
    </source>
</evidence>
<dbReference type="HAMAP" id="MF_01054">
    <property type="entry name" value="UPF0237"/>
    <property type="match status" value="1"/>
</dbReference>
<name>A0A0D0YU80_9LACO</name>
<dbReference type="STRING" id="1335616.WDC_1587"/>
<dbReference type="RefSeq" id="WP_044011287.1">
    <property type="nucleotide sequence ID" value="NZ_AWTT01000045.1"/>
</dbReference>
<dbReference type="InterPro" id="IPR050990">
    <property type="entry name" value="UPF0237/GcvR_regulator"/>
</dbReference>
<evidence type="ECO:0000256" key="1">
    <source>
        <dbReference type="HAMAP-Rule" id="MF_01054"/>
    </source>
</evidence>
<dbReference type="Gene3D" id="3.30.70.260">
    <property type="match status" value="1"/>
</dbReference>
<proteinExistence type="inferred from homology"/>
<dbReference type="EMBL" id="AWTT01000045">
    <property type="protein sequence ID" value="KIS02829.1"/>
    <property type="molecule type" value="Genomic_DNA"/>
</dbReference>
<dbReference type="PROSITE" id="PS51671">
    <property type="entry name" value="ACT"/>
    <property type="match status" value="1"/>
</dbReference>
<keyword evidence="4" id="KW-1185">Reference proteome</keyword>
<dbReference type="Pfam" id="PF13740">
    <property type="entry name" value="ACT_6"/>
    <property type="match status" value="1"/>
</dbReference>
<evidence type="ECO:0000259" key="2">
    <source>
        <dbReference type="PROSITE" id="PS51671"/>
    </source>
</evidence>
<reference evidence="3 4" key="1">
    <citation type="submission" date="2013-08" db="EMBL/GenBank/DDBJ databases">
        <title>Lactobacillus wasatchii sp. WDC04, a late gas producing bacteria isolated from aged chedder cheese.</title>
        <authorList>
            <person name="Oberg C.J."/>
            <person name="Culumber M."/>
            <person name="McMahon D.J."/>
            <person name="Broadbent J.R."/>
            <person name="Oberg T.S."/>
            <person name="Ortaki F."/>
        </authorList>
    </citation>
    <scope>NUCLEOTIDE SEQUENCE [LARGE SCALE GENOMIC DNA]</scope>
    <source>
        <strain evidence="3 4">WDC04</strain>
    </source>
</reference>
<dbReference type="AlphaFoldDB" id="A0A0D0YU80"/>
<dbReference type="NCBIfam" id="NF001220">
    <property type="entry name" value="PRK00194.1"/>
    <property type="match status" value="1"/>
</dbReference>
<comment type="caution">
    <text evidence="3">The sequence shown here is derived from an EMBL/GenBank/DDBJ whole genome shotgun (WGS) entry which is preliminary data.</text>
</comment>
<dbReference type="OrthoDB" id="9803078at2"/>
<dbReference type="PANTHER" id="PTHR34875">
    <property type="entry name" value="UPF0237 PROTEIN MJ1558"/>
    <property type="match status" value="1"/>
</dbReference>
<comment type="similarity">
    <text evidence="1">Belongs to the UPF0237 family.</text>
</comment>
<dbReference type="InterPro" id="IPR045865">
    <property type="entry name" value="ACT-like_dom_sf"/>
</dbReference>
<accession>A0A0D0YU80</accession>
<dbReference type="PANTHER" id="PTHR34875:SF6">
    <property type="entry name" value="UPF0237 PROTEIN MJ1558"/>
    <property type="match status" value="1"/>
</dbReference>
<dbReference type="InterPro" id="IPR022986">
    <property type="entry name" value="UPF0237_ACT"/>
</dbReference>
<dbReference type="Proteomes" id="UP000032279">
    <property type="component" value="Unassembled WGS sequence"/>
</dbReference>
<organism evidence="3 4">
    <name type="scientific">Paucilactobacillus wasatchensis</name>
    <dbReference type="NCBI Taxonomy" id="1335616"/>
    <lineage>
        <taxon>Bacteria</taxon>
        <taxon>Bacillati</taxon>
        <taxon>Bacillota</taxon>
        <taxon>Bacilli</taxon>
        <taxon>Lactobacillales</taxon>
        <taxon>Lactobacillaceae</taxon>
        <taxon>Paucilactobacillus</taxon>
    </lineage>
</organism>
<dbReference type="PATRIC" id="fig|1335616.4.peg.1595"/>
<protein>
    <recommendedName>
        <fullName evidence="1">UPF0237 protein WDC_1587</fullName>
    </recommendedName>
</protein>
<dbReference type="SUPFAM" id="SSF55021">
    <property type="entry name" value="ACT-like"/>
    <property type="match status" value="1"/>
</dbReference>
<sequence>MKVIITVIGNDKVGIVAAVSQKLADLNINIIDMSQTLMQGNFTMMLVGEISNQQNSFAAIQEQLTQLGTQIDVTIRIQRQELFDAIQKL</sequence>